<dbReference type="InterPro" id="IPR006175">
    <property type="entry name" value="YjgF/YER057c/UK114"/>
</dbReference>
<dbReference type="InterPro" id="IPR035959">
    <property type="entry name" value="RutC-like_sf"/>
</dbReference>
<dbReference type="Pfam" id="PF01042">
    <property type="entry name" value="Ribonuc_L-PSP"/>
    <property type="match status" value="1"/>
</dbReference>
<comment type="similarity">
    <text evidence="1">Belongs to the RutC family.</text>
</comment>
<organism evidence="3 4">
    <name type="scientific">Hymenobacter volaticus</name>
    <dbReference type="NCBI Taxonomy" id="2932254"/>
    <lineage>
        <taxon>Bacteria</taxon>
        <taxon>Pseudomonadati</taxon>
        <taxon>Bacteroidota</taxon>
        <taxon>Cytophagia</taxon>
        <taxon>Cytophagales</taxon>
        <taxon>Hymenobacteraceae</taxon>
        <taxon>Hymenobacter</taxon>
    </lineage>
</organism>
<sequence length="161" mass="16828">MKALFSSGLLLFIAGTAAAQTRPASVTFLNPATVAPAKGYSHAAQVDLGSSTMLIISGQVALDAQGAVVGPGNVGQQAEQAFANLKAIVEAAGGTMRDVVKLSYFLLDVSQLPAVRTVRDRYINTSTPPASTAVQVSKLFRDELLLEIEATAIIPKKQSTR</sequence>
<gene>
    <name evidence="3" type="ORF">MUN86_11565</name>
</gene>
<feature type="signal peptide" evidence="2">
    <location>
        <begin position="1"/>
        <end position="19"/>
    </location>
</feature>
<accession>A0ABY4GCC3</accession>
<dbReference type="EMBL" id="CP095061">
    <property type="protein sequence ID" value="UOQ68420.1"/>
    <property type="molecule type" value="Genomic_DNA"/>
</dbReference>
<protein>
    <submittedName>
        <fullName evidence="3">RidA family protein</fullName>
    </submittedName>
</protein>
<evidence type="ECO:0000313" key="3">
    <source>
        <dbReference type="EMBL" id="UOQ68420.1"/>
    </source>
</evidence>
<dbReference type="RefSeq" id="WP_245125539.1">
    <property type="nucleotide sequence ID" value="NZ_CP095061.1"/>
</dbReference>
<dbReference type="PANTHER" id="PTHR11803:SF58">
    <property type="entry name" value="PROTEIN HMF1-RELATED"/>
    <property type="match status" value="1"/>
</dbReference>
<name>A0ABY4GCC3_9BACT</name>
<dbReference type="PANTHER" id="PTHR11803">
    <property type="entry name" value="2-IMINOBUTANOATE/2-IMINOPROPANOATE DEAMINASE RIDA"/>
    <property type="match status" value="1"/>
</dbReference>
<evidence type="ECO:0000313" key="4">
    <source>
        <dbReference type="Proteomes" id="UP000830401"/>
    </source>
</evidence>
<evidence type="ECO:0000256" key="1">
    <source>
        <dbReference type="ARBA" id="ARBA00010552"/>
    </source>
</evidence>
<dbReference type="Proteomes" id="UP000830401">
    <property type="component" value="Chromosome"/>
</dbReference>
<keyword evidence="2" id="KW-0732">Signal</keyword>
<feature type="chain" id="PRO_5046918637" evidence="2">
    <location>
        <begin position="20"/>
        <end position="161"/>
    </location>
</feature>
<reference evidence="3" key="1">
    <citation type="submission" date="2022-04" db="EMBL/GenBank/DDBJ databases">
        <title>Hymenobacter sp. isolated from the air.</title>
        <authorList>
            <person name="Won M."/>
            <person name="Lee C.-M."/>
            <person name="Woen H.-Y."/>
            <person name="Kwon S.-W."/>
        </authorList>
    </citation>
    <scope>NUCLEOTIDE SEQUENCE</scope>
    <source>
        <strain evidence="3">5420S-77</strain>
    </source>
</reference>
<dbReference type="Gene3D" id="3.30.1330.40">
    <property type="entry name" value="RutC-like"/>
    <property type="match status" value="1"/>
</dbReference>
<evidence type="ECO:0000256" key="2">
    <source>
        <dbReference type="SAM" id="SignalP"/>
    </source>
</evidence>
<keyword evidence="4" id="KW-1185">Reference proteome</keyword>
<dbReference type="CDD" id="cd00448">
    <property type="entry name" value="YjgF_YER057c_UK114_family"/>
    <property type="match status" value="1"/>
</dbReference>
<dbReference type="SUPFAM" id="SSF55298">
    <property type="entry name" value="YjgF-like"/>
    <property type="match status" value="1"/>
</dbReference>
<proteinExistence type="inferred from homology"/>